<evidence type="ECO:0000313" key="2">
    <source>
        <dbReference type="Proteomes" id="UP000237144"/>
    </source>
</evidence>
<dbReference type="AlphaFoldDB" id="A0A2S5B0E3"/>
<name>A0A2S5B0E3_9BASI</name>
<dbReference type="Proteomes" id="UP000237144">
    <property type="component" value="Unassembled WGS sequence"/>
</dbReference>
<keyword evidence="2" id="KW-1185">Reference proteome</keyword>
<sequence length="99" mass="10994">MLYVSHGAAIREFILSLVEVADRKDRDYHLELPAHEANMIRSGSKRIDNCSRTIIEMAWIADESGGGHWQGRLQLYADGAHFVDSSRAPSPTANADVVE</sequence>
<accession>A0A2S5B0E3</accession>
<comment type="caution">
    <text evidence="1">The sequence shown here is derived from an EMBL/GenBank/DDBJ whole genome shotgun (WGS) entry which is preliminary data.</text>
</comment>
<dbReference type="EMBL" id="PJQD01000140">
    <property type="protein sequence ID" value="POY70248.1"/>
    <property type="molecule type" value="Genomic_DNA"/>
</dbReference>
<dbReference type="STRING" id="741276.A0A2S5B0E3"/>
<dbReference type="OrthoDB" id="354304at2759"/>
<reference evidence="1 2" key="1">
    <citation type="journal article" date="2018" name="Front. Microbiol.">
        <title>Prospects for Fungal Bioremediation of Acidic Radioactive Waste Sites: Characterization and Genome Sequence of Rhodotorula taiwanensis MD1149.</title>
        <authorList>
            <person name="Tkavc R."/>
            <person name="Matrosova V.Y."/>
            <person name="Grichenko O.E."/>
            <person name="Gostincar C."/>
            <person name="Volpe R.P."/>
            <person name="Klimenkova P."/>
            <person name="Gaidamakova E.K."/>
            <person name="Zhou C.E."/>
            <person name="Stewart B.J."/>
            <person name="Lyman M.G."/>
            <person name="Malfatti S.A."/>
            <person name="Rubinfeld B."/>
            <person name="Courtot M."/>
            <person name="Singh J."/>
            <person name="Dalgard C.L."/>
            <person name="Hamilton T."/>
            <person name="Frey K.G."/>
            <person name="Gunde-Cimerman N."/>
            <person name="Dugan L."/>
            <person name="Daly M.J."/>
        </authorList>
    </citation>
    <scope>NUCLEOTIDE SEQUENCE [LARGE SCALE GENOMIC DNA]</scope>
    <source>
        <strain evidence="1 2">MD1149</strain>
    </source>
</reference>
<proteinExistence type="predicted"/>
<gene>
    <name evidence="1" type="ORF">BMF94_6833</name>
</gene>
<protein>
    <submittedName>
        <fullName evidence="1">Uncharacterized protein</fullName>
    </submittedName>
</protein>
<evidence type="ECO:0000313" key="1">
    <source>
        <dbReference type="EMBL" id="POY70248.1"/>
    </source>
</evidence>
<organism evidence="1 2">
    <name type="scientific">Rhodotorula taiwanensis</name>
    <dbReference type="NCBI Taxonomy" id="741276"/>
    <lineage>
        <taxon>Eukaryota</taxon>
        <taxon>Fungi</taxon>
        <taxon>Dikarya</taxon>
        <taxon>Basidiomycota</taxon>
        <taxon>Pucciniomycotina</taxon>
        <taxon>Microbotryomycetes</taxon>
        <taxon>Sporidiobolales</taxon>
        <taxon>Sporidiobolaceae</taxon>
        <taxon>Rhodotorula</taxon>
    </lineage>
</organism>